<dbReference type="CDD" id="cd06346">
    <property type="entry name" value="PBP1_ABC_ligand_binding-like"/>
    <property type="match status" value="1"/>
</dbReference>
<dbReference type="InterPro" id="IPR028082">
    <property type="entry name" value="Peripla_BP_I"/>
</dbReference>
<accession>A0A6B0SXJ4</accession>
<reference evidence="3 4" key="1">
    <citation type="submission" date="2019-12" db="EMBL/GenBank/DDBJ databases">
        <title>Isolation and characterization of three novel carbon monoxide-oxidizing members of Halobacteria from salione crusts and soils.</title>
        <authorList>
            <person name="Myers M.R."/>
            <person name="King G.M."/>
        </authorList>
    </citation>
    <scope>NUCLEOTIDE SEQUENCE [LARGE SCALE GENOMIC DNA]</scope>
    <source>
        <strain evidence="3 4">WSH3</strain>
    </source>
</reference>
<dbReference type="Proteomes" id="UP000466535">
    <property type="component" value="Unassembled WGS sequence"/>
</dbReference>
<name>A0A6B0SXJ4_9EURY</name>
<protein>
    <submittedName>
        <fullName evidence="3">ABC transporter substrate-binding protein</fullName>
    </submittedName>
</protein>
<comment type="caution">
    <text evidence="3">The sequence shown here is derived from an EMBL/GenBank/DDBJ whole genome shotgun (WGS) entry which is preliminary data.</text>
</comment>
<dbReference type="PROSITE" id="PS51257">
    <property type="entry name" value="PROKAR_LIPOPROTEIN"/>
    <property type="match status" value="1"/>
</dbReference>
<gene>
    <name evidence="3" type="ORF">GRX03_00375</name>
</gene>
<dbReference type="Gene3D" id="3.40.50.2300">
    <property type="match status" value="2"/>
</dbReference>
<dbReference type="PANTHER" id="PTHR30483">
    <property type="entry name" value="LEUCINE-SPECIFIC-BINDING PROTEIN"/>
    <property type="match status" value="1"/>
</dbReference>
<organism evidence="3 4">
    <name type="scientific">Halovenus carboxidivorans</name>
    <dbReference type="NCBI Taxonomy" id="2692199"/>
    <lineage>
        <taxon>Archaea</taxon>
        <taxon>Methanobacteriati</taxon>
        <taxon>Methanobacteriota</taxon>
        <taxon>Stenosarchaea group</taxon>
        <taxon>Halobacteria</taxon>
        <taxon>Halobacteriales</taxon>
        <taxon>Haloarculaceae</taxon>
        <taxon>Halovenus</taxon>
    </lineage>
</organism>
<keyword evidence="1" id="KW-0732">Signal</keyword>
<evidence type="ECO:0000313" key="4">
    <source>
        <dbReference type="Proteomes" id="UP000466535"/>
    </source>
</evidence>
<evidence type="ECO:0000313" key="3">
    <source>
        <dbReference type="EMBL" id="MXR50065.1"/>
    </source>
</evidence>
<dbReference type="SUPFAM" id="SSF53822">
    <property type="entry name" value="Periplasmic binding protein-like I"/>
    <property type="match status" value="1"/>
</dbReference>
<dbReference type="InterPro" id="IPR028081">
    <property type="entry name" value="Leu-bd"/>
</dbReference>
<dbReference type="OrthoDB" id="21336at2157"/>
<dbReference type="AlphaFoldDB" id="A0A6B0SXJ4"/>
<dbReference type="Pfam" id="PF13458">
    <property type="entry name" value="Peripla_BP_6"/>
    <property type="match status" value="1"/>
</dbReference>
<feature type="domain" description="Leucine-binding protein" evidence="2">
    <location>
        <begin position="35"/>
        <end position="347"/>
    </location>
</feature>
<dbReference type="PANTHER" id="PTHR30483:SF6">
    <property type="entry name" value="PERIPLASMIC BINDING PROTEIN OF ABC TRANSPORTER FOR NATURAL AMINO ACIDS"/>
    <property type="match status" value="1"/>
</dbReference>
<keyword evidence="4" id="KW-1185">Reference proteome</keyword>
<dbReference type="RefSeq" id="WP_159762228.1">
    <property type="nucleotide sequence ID" value="NZ_WUUT01000001.1"/>
</dbReference>
<proteinExistence type="predicted"/>
<evidence type="ECO:0000256" key="1">
    <source>
        <dbReference type="ARBA" id="ARBA00022729"/>
    </source>
</evidence>
<dbReference type="InterPro" id="IPR051010">
    <property type="entry name" value="BCAA_transport"/>
</dbReference>
<dbReference type="EMBL" id="WUUT01000001">
    <property type="protein sequence ID" value="MXR50065.1"/>
    <property type="molecule type" value="Genomic_DNA"/>
</dbReference>
<evidence type="ECO:0000259" key="2">
    <source>
        <dbReference type="Pfam" id="PF13458"/>
    </source>
</evidence>
<sequence>MRRKPKRREVLAGMGAASTLALAGCTGGDSSSSTTIELGLLMGITGGLEELGPPIRGGAETVPGLINDADNDWEVDTAFEDTETSPESGINGAQALVDSGYPMFVGALASDVSLPVARDVTLEEGVIQMTPASTAVEYSTLDEDIDGNLLWRTTPSDAFQGTVAAQIARNDIGANSVSTIARDDAYGRGLAEQFVQSFTDDGGTVQERLLIDPTQDSYTSQLQQALSGNPDMLYIVGFPEEGQVIFRDFYQEFDQPNLPILVPDGLQSATLPVNSGQDVETFSNVRGTGPGISDDVASGLDAYQQQVDQDGIFVREAYDAAAVLCLAYAAADGDDPNAIRAEISGVAAPGGETVTAENLVEGVEMAGNGDEIEYRGVSRPIEFDENGDVATPVYEYFRWTTDENGDPALESLRTITG</sequence>